<dbReference type="Proteomes" id="UP001153269">
    <property type="component" value="Unassembled WGS sequence"/>
</dbReference>
<gene>
    <name evidence="1" type="ORF">PLEPLA_LOCUS9245</name>
</gene>
<reference evidence="1" key="1">
    <citation type="submission" date="2020-03" db="EMBL/GenBank/DDBJ databases">
        <authorList>
            <person name="Weist P."/>
        </authorList>
    </citation>
    <scope>NUCLEOTIDE SEQUENCE</scope>
</reference>
<comment type="caution">
    <text evidence="1">The sequence shown here is derived from an EMBL/GenBank/DDBJ whole genome shotgun (WGS) entry which is preliminary data.</text>
</comment>
<keyword evidence="2" id="KW-1185">Reference proteome</keyword>
<evidence type="ECO:0000313" key="1">
    <source>
        <dbReference type="EMBL" id="CAB1421363.1"/>
    </source>
</evidence>
<name>A0A9N7U131_PLEPL</name>
<evidence type="ECO:0000313" key="2">
    <source>
        <dbReference type="Proteomes" id="UP001153269"/>
    </source>
</evidence>
<dbReference type="AlphaFoldDB" id="A0A9N7U131"/>
<accession>A0A9N7U131</accession>
<organism evidence="1 2">
    <name type="scientific">Pleuronectes platessa</name>
    <name type="common">European plaice</name>
    <dbReference type="NCBI Taxonomy" id="8262"/>
    <lineage>
        <taxon>Eukaryota</taxon>
        <taxon>Metazoa</taxon>
        <taxon>Chordata</taxon>
        <taxon>Craniata</taxon>
        <taxon>Vertebrata</taxon>
        <taxon>Euteleostomi</taxon>
        <taxon>Actinopterygii</taxon>
        <taxon>Neopterygii</taxon>
        <taxon>Teleostei</taxon>
        <taxon>Neoteleostei</taxon>
        <taxon>Acanthomorphata</taxon>
        <taxon>Carangaria</taxon>
        <taxon>Pleuronectiformes</taxon>
        <taxon>Pleuronectoidei</taxon>
        <taxon>Pleuronectidae</taxon>
        <taxon>Pleuronectes</taxon>
    </lineage>
</organism>
<sequence length="114" mass="12836">MSAELPHVLLCSPSALDRWLEKRVVKPRVRVSIYDHVTDHTSPGSTTSRGAERHTLTDVTGKKVRLYHYNHPTPAILCAYQRSDIAITTDYRDYGASPSPGQLLLPSRYRPALH</sequence>
<dbReference type="EMBL" id="CADEAL010000519">
    <property type="protein sequence ID" value="CAB1421363.1"/>
    <property type="molecule type" value="Genomic_DNA"/>
</dbReference>
<protein>
    <submittedName>
        <fullName evidence="1">Uncharacterized protein</fullName>
    </submittedName>
</protein>
<proteinExistence type="predicted"/>